<keyword evidence="1" id="KW-1133">Transmembrane helix</keyword>
<feature type="transmembrane region" description="Helical" evidence="1">
    <location>
        <begin position="273"/>
        <end position="291"/>
    </location>
</feature>
<organism evidence="3 4">
    <name type="scientific">Flavobacterium akiainvivens</name>
    <dbReference type="NCBI Taxonomy" id="1202724"/>
    <lineage>
        <taxon>Bacteria</taxon>
        <taxon>Pseudomonadati</taxon>
        <taxon>Bacteroidota</taxon>
        <taxon>Flavobacteriia</taxon>
        <taxon>Flavobacteriales</taxon>
        <taxon>Flavobacteriaceae</taxon>
        <taxon>Flavobacterium</taxon>
    </lineage>
</organism>
<reference evidence="3 4" key="1">
    <citation type="submission" date="2015-08" db="EMBL/GenBank/DDBJ databases">
        <title>Whole genome sequence of Flavobacterium akiainvivens IK-1T, from decaying Wikstroemia oahuensis, an endemic Hawaiian shrub.</title>
        <authorList>
            <person name="Wan X."/>
            <person name="Hou S."/>
            <person name="Saito J."/>
            <person name="Donachie S."/>
        </authorList>
    </citation>
    <scope>NUCLEOTIDE SEQUENCE [LARGE SCALE GENOMIC DNA]</scope>
    <source>
        <strain evidence="3 4">IK-1</strain>
    </source>
</reference>
<proteinExistence type="predicted"/>
<dbReference type="InterPro" id="IPR037185">
    <property type="entry name" value="EmrE-like"/>
</dbReference>
<dbReference type="RefSeq" id="WP_054407804.1">
    <property type="nucleotide sequence ID" value="NZ_FOYA01000001.1"/>
</dbReference>
<evidence type="ECO:0000256" key="1">
    <source>
        <dbReference type="SAM" id="Phobius"/>
    </source>
</evidence>
<keyword evidence="4" id="KW-1185">Reference proteome</keyword>
<feature type="domain" description="EamA" evidence="2">
    <location>
        <begin position="157"/>
        <end position="290"/>
    </location>
</feature>
<gene>
    <name evidence="3" type="ORF">AM493_09870</name>
</gene>
<dbReference type="SUPFAM" id="SSF103481">
    <property type="entry name" value="Multidrug resistance efflux transporter EmrE"/>
    <property type="match status" value="1"/>
</dbReference>
<dbReference type="AlphaFoldDB" id="A0A0N0RQP6"/>
<feature type="transmembrane region" description="Helical" evidence="1">
    <location>
        <begin position="37"/>
        <end position="57"/>
    </location>
</feature>
<dbReference type="InterPro" id="IPR000620">
    <property type="entry name" value="EamA_dom"/>
</dbReference>
<feature type="transmembrane region" description="Helical" evidence="1">
    <location>
        <begin position="190"/>
        <end position="208"/>
    </location>
</feature>
<accession>A0A0N0RQP6</accession>
<evidence type="ECO:0000313" key="4">
    <source>
        <dbReference type="Proteomes" id="UP000037755"/>
    </source>
</evidence>
<feature type="transmembrane region" description="Helical" evidence="1">
    <location>
        <begin position="160"/>
        <end position="183"/>
    </location>
</feature>
<feature type="transmembrane region" description="Helical" evidence="1">
    <location>
        <begin position="131"/>
        <end position="148"/>
    </location>
</feature>
<keyword evidence="1" id="KW-0472">Membrane</keyword>
<dbReference type="Pfam" id="PF00892">
    <property type="entry name" value="EamA"/>
    <property type="match status" value="2"/>
</dbReference>
<sequence length="296" mass="31085">MGNRDILKGTVLVGLGAASYGLLATFVKLAYAEKYTTAEVTGSQMLLGLMGVGLLYVFQKSKKQEVAVATPKNKVSLIVSGTSIGFTSVFYYLSLMYITVPVGIVLLMQSVWMGIALESLVAKTMPGTRKLLAALVVIGGTVLATNLLDSNALPDWRGIGWGLGAAVSYTMTMYAGNSVALGLMPSQRALYMLMGGAVVVGVFTAITWPGHFDFSILISWGLPLALFGTILPPLLMNAGFPKISLGLGTIVSSLELPVSVTMAWLVLNETVGATQWLGIGLILGAIVLMNVSGKKG</sequence>
<feature type="transmembrane region" description="Helical" evidence="1">
    <location>
        <begin position="77"/>
        <end position="98"/>
    </location>
</feature>
<feature type="transmembrane region" description="Helical" evidence="1">
    <location>
        <begin position="247"/>
        <end position="267"/>
    </location>
</feature>
<feature type="domain" description="EamA" evidence="2">
    <location>
        <begin position="8"/>
        <end position="144"/>
    </location>
</feature>
<evidence type="ECO:0000259" key="2">
    <source>
        <dbReference type="Pfam" id="PF00892"/>
    </source>
</evidence>
<evidence type="ECO:0000313" key="3">
    <source>
        <dbReference type="EMBL" id="KOS06306.1"/>
    </source>
</evidence>
<dbReference type="EMBL" id="LIYD01000005">
    <property type="protein sequence ID" value="KOS06306.1"/>
    <property type="molecule type" value="Genomic_DNA"/>
</dbReference>
<dbReference type="PANTHER" id="PTHR22911">
    <property type="entry name" value="ACYL-MALONYL CONDENSING ENZYME-RELATED"/>
    <property type="match status" value="1"/>
</dbReference>
<comment type="caution">
    <text evidence="3">The sequence shown here is derived from an EMBL/GenBank/DDBJ whole genome shotgun (WGS) entry which is preliminary data.</text>
</comment>
<feature type="transmembrane region" description="Helical" evidence="1">
    <location>
        <begin position="104"/>
        <end position="122"/>
    </location>
</feature>
<dbReference type="PATRIC" id="fig|1202724.3.peg.2048"/>
<keyword evidence="1" id="KW-0812">Transmembrane</keyword>
<feature type="transmembrane region" description="Helical" evidence="1">
    <location>
        <begin position="214"/>
        <end position="235"/>
    </location>
</feature>
<dbReference type="PANTHER" id="PTHR22911:SF137">
    <property type="entry name" value="SOLUTE CARRIER FAMILY 35 MEMBER G2-RELATED"/>
    <property type="match status" value="1"/>
</dbReference>
<dbReference type="OrthoDB" id="3180815at2"/>
<dbReference type="GO" id="GO:0016020">
    <property type="term" value="C:membrane"/>
    <property type="evidence" value="ECO:0007669"/>
    <property type="project" value="InterPro"/>
</dbReference>
<feature type="transmembrane region" description="Helical" evidence="1">
    <location>
        <begin position="12"/>
        <end position="31"/>
    </location>
</feature>
<protein>
    <submittedName>
        <fullName evidence="3">Permease</fullName>
    </submittedName>
</protein>
<name>A0A0N0RQP6_9FLAO</name>
<dbReference type="Proteomes" id="UP000037755">
    <property type="component" value="Unassembled WGS sequence"/>
</dbReference>